<reference evidence="8 9" key="1">
    <citation type="journal article" date="2014" name="Agronomy (Basel)">
        <title>A Draft Genome Sequence for Ensete ventricosum, the Drought-Tolerant Tree Against Hunger.</title>
        <authorList>
            <person name="Harrison J."/>
            <person name="Moore K.A."/>
            <person name="Paszkiewicz K."/>
            <person name="Jones T."/>
            <person name="Grant M."/>
            <person name="Ambacheew D."/>
            <person name="Muzemil S."/>
            <person name="Studholme D.J."/>
        </authorList>
    </citation>
    <scope>NUCLEOTIDE SEQUENCE [LARGE SCALE GENOMIC DNA]</scope>
</reference>
<comment type="caution">
    <text evidence="8">The sequence shown here is derived from an EMBL/GenBank/DDBJ whole genome shotgun (WGS) entry which is preliminary data.</text>
</comment>
<gene>
    <name evidence="8" type="ORF">B296_00044015</name>
</gene>
<keyword evidence="5" id="KW-0804">Transcription</keyword>
<dbReference type="GO" id="GO:0003899">
    <property type="term" value="F:DNA-directed RNA polymerase activity"/>
    <property type="evidence" value="ECO:0007669"/>
    <property type="project" value="UniProtKB-EC"/>
</dbReference>
<dbReference type="InterPro" id="IPR007644">
    <property type="entry name" value="RNA_pol_bsu_protrusion"/>
</dbReference>
<evidence type="ECO:0000256" key="6">
    <source>
        <dbReference type="SAM" id="MobiDB-lite"/>
    </source>
</evidence>
<feature type="region of interest" description="Disordered" evidence="6">
    <location>
        <begin position="165"/>
        <end position="186"/>
    </location>
</feature>
<dbReference type="Gene3D" id="3.90.1100.10">
    <property type="match status" value="1"/>
</dbReference>
<feature type="domain" description="RNA polymerase beta subunit protrusion" evidence="7">
    <location>
        <begin position="134"/>
        <end position="170"/>
    </location>
</feature>
<dbReference type="AlphaFoldDB" id="A0A426YEA4"/>
<evidence type="ECO:0000256" key="3">
    <source>
        <dbReference type="ARBA" id="ARBA00022679"/>
    </source>
</evidence>
<dbReference type="Proteomes" id="UP000287651">
    <property type="component" value="Unassembled WGS sequence"/>
</dbReference>
<evidence type="ECO:0000256" key="2">
    <source>
        <dbReference type="ARBA" id="ARBA00022478"/>
    </source>
</evidence>
<feature type="compositionally biased region" description="Basic and acidic residues" evidence="6">
    <location>
        <begin position="165"/>
        <end position="177"/>
    </location>
</feature>
<keyword evidence="4" id="KW-0548">Nucleotidyltransferase</keyword>
<keyword evidence="2" id="KW-0240">DNA-directed RNA polymerase</keyword>
<dbReference type="SUPFAM" id="SSF64484">
    <property type="entry name" value="beta and beta-prime subunits of DNA dependent RNA-polymerase"/>
    <property type="match status" value="1"/>
</dbReference>
<dbReference type="Pfam" id="PF04563">
    <property type="entry name" value="RNA_pol_Rpb2_1"/>
    <property type="match status" value="1"/>
</dbReference>
<protein>
    <recommendedName>
        <fullName evidence="1">DNA-directed RNA polymerase</fullName>
        <ecNumber evidence="1">2.7.7.6</ecNumber>
    </recommendedName>
</protein>
<dbReference type="EC" id="2.7.7.6" evidence="1"/>
<evidence type="ECO:0000256" key="4">
    <source>
        <dbReference type="ARBA" id="ARBA00022695"/>
    </source>
</evidence>
<keyword evidence="3" id="KW-0808">Transferase</keyword>
<accession>A0A426YEA4</accession>
<evidence type="ECO:0000256" key="5">
    <source>
        <dbReference type="ARBA" id="ARBA00023163"/>
    </source>
</evidence>
<dbReference type="GO" id="GO:0000428">
    <property type="term" value="C:DNA-directed RNA polymerase complex"/>
    <property type="evidence" value="ECO:0007669"/>
    <property type="project" value="UniProtKB-KW"/>
</dbReference>
<evidence type="ECO:0000313" key="8">
    <source>
        <dbReference type="EMBL" id="RRT50023.1"/>
    </source>
</evidence>
<dbReference type="GO" id="GO:0003677">
    <property type="term" value="F:DNA binding"/>
    <property type="evidence" value="ECO:0007669"/>
    <property type="project" value="InterPro"/>
</dbReference>
<name>A0A426YEA4_ENSVE</name>
<organism evidence="8 9">
    <name type="scientific">Ensete ventricosum</name>
    <name type="common">Abyssinian banana</name>
    <name type="synonym">Musa ensete</name>
    <dbReference type="NCBI Taxonomy" id="4639"/>
    <lineage>
        <taxon>Eukaryota</taxon>
        <taxon>Viridiplantae</taxon>
        <taxon>Streptophyta</taxon>
        <taxon>Embryophyta</taxon>
        <taxon>Tracheophyta</taxon>
        <taxon>Spermatophyta</taxon>
        <taxon>Magnoliopsida</taxon>
        <taxon>Liliopsida</taxon>
        <taxon>Zingiberales</taxon>
        <taxon>Musaceae</taxon>
        <taxon>Ensete</taxon>
    </lineage>
</organism>
<dbReference type="EMBL" id="AMZH03012995">
    <property type="protein sequence ID" value="RRT50023.1"/>
    <property type="molecule type" value="Genomic_DNA"/>
</dbReference>
<sequence>MRHCSITGVCLHHADEFEFLSFHEKRHLADGFHIQKPRSRVNKFNWPSRLKSIGVLSVAVQHPFPTWHFQGLKRQWHLYLSAKCFSQTLRLRSFTHPSNHRFGTVADNHTTMEDEEITQEDAWAVISAYFEEKGLVRQQLDSFDEFISTTMQGIVDESADIEILPERQHHPGRRPDSDEVPLSFPR</sequence>
<evidence type="ECO:0000313" key="9">
    <source>
        <dbReference type="Proteomes" id="UP000287651"/>
    </source>
</evidence>
<dbReference type="GO" id="GO:0006351">
    <property type="term" value="P:DNA-templated transcription"/>
    <property type="evidence" value="ECO:0007669"/>
    <property type="project" value="InterPro"/>
</dbReference>
<evidence type="ECO:0000259" key="7">
    <source>
        <dbReference type="Pfam" id="PF04563"/>
    </source>
</evidence>
<evidence type="ECO:0000256" key="1">
    <source>
        <dbReference type="ARBA" id="ARBA00012418"/>
    </source>
</evidence>
<proteinExistence type="predicted"/>